<proteinExistence type="predicted"/>
<dbReference type="SUPFAM" id="SSF55785">
    <property type="entry name" value="PYP-like sensor domain (PAS domain)"/>
    <property type="match status" value="1"/>
</dbReference>
<accession>A0ABM8DVQ4</accession>
<dbReference type="SMART" id="SM00267">
    <property type="entry name" value="GGDEF"/>
    <property type="match status" value="1"/>
</dbReference>
<dbReference type="InterPro" id="IPR000160">
    <property type="entry name" value="GGDEF_dom"/>
</dbReference>
<dbReference type="InterPro" id="IPR035965">
    <property type="entry name" value="PAS-like_dom_sf"/>
</dbReference>
<dbReference type="NCBIfam" id="TIGR00254">
    <property type="entry name" value="GGDEF"/>
    <property type="match status" value="1"/>
</dbReference>
<dbReference type="Pfam" id="PF00990">
    <property type="entry name" value="GGDEF"/>
    <property type="match status" value="1"/>
</dbReference>
<dbReference type="Gene3D" id="3.30.70.270">
    <property type="match status" value="1"/>
</dbReference>
<dbReference type="SUPFAM" id="SSF55781">
    <property type="entry name" value="GAF domain-like"/>
    <property type="match status" value="1"/>
</dbReference>
<dbReference type="Gene3D" id="3.30.450.20">
    <property type="entry name" value="PAS domain"/>
    <property type="match status" value="1"/>
</dbReference>
<feature type="domain" description="GGDEF" evidence="1">
    <location>
        <begin position="324"/>
        <end position="457"/>
    </location>
</feature>
<dbReference type="PANTHER" id="PTHR44757">
    <property type="entry name" value="DIGUANYLATE CYCLASE DGCP"/>
    <property type="match status" value="1"/>
</dbReference>
<evidence type="ECO:0000259" key="1">
    <source>
        <dbReference type="PROSITE" id="PS50887"/>
    </source>
</evidence>
<dbReference type="Gene3D" id="3.30.450.40">
    <property type="match status" value="1"/>
</dbReference>
<dbReference type="InterPro" id="IPR029016">
    <property type="entry name" value="GAF-like_dom_sf"/>
</dbReference>
<dbReference type="InterPro" id="IPR003018">
    <property type="entry name" value="GAF"/>
</dbReference>
<name>A0ABM8DVQ4_9MICO</name>
<dbReference type="NCBIfam" id="TIGR00229">
    <property type="entry name" value="sensory_box"/>
    <property type="match status" value="1"/>
</dbReference>
<dbReference type="PROSITE" id="PS50887">
    <property type="entry name" value="GGDEF"/>
    <property type="match status" value="1"/>
</dbReference>
<dbReference type="CDD" id="cd00130">
    <property type="entry name" value="PAS"/>
    <property type="match status" value="1"/>
</dbReference>
<gene>
    <name evidence="2" type="ORF">Microterr_02500</name>
</gene>
<protein>
    <recommendedName>
        <fullName evidence="1">GGDEF domain-containing protein</fullName>
    </recommendedName>
</protein>
<dbReference type="Proteomes" id="UP001317779">
    <property type="component" value="Chromosome"/>
</dbReference>
<dbReference type="EMBL" id="AP027141">
    <property type="protein sequence ID" value="BDV29590.1"/>
    <property type="molecule type" value="Genomic_DNA"/>
</dbReference>
<dbReference type="InterPro" id="IPR043128">
    <property type="entry name" value="Rev_trsase/Diguanyl_cyclase"/>
</dbReference>
<dbReference type="InterPro" id="IPR029787">
    <property type="entry name" value="Nucleotide_cyclase"/>
</dbReference>
<evidence type="ECO:0000313" key="3">
    <source>
        <dbReference type="Proteomes" id="UP001317779"/>
    </source>
</evidence>
<dbReference type="SUPFAM" id="SSF55073">
    <property type="entry name" value="Nucleotide cyclase"/>
    <property type="match status" value="1"/>
</dbReference>
<dbReference type="SMART" id="SM00091">
    <property type="entry name" value="PAS"/>
    <property type="match status" value="1"/>
</dbReference>
<dbReference type="Pfam" id="PF01590">
    <property type="entry name" value="GAF"/>
    <property type="match status" value="1"/>
</dbReference>
<organism evidence="2 3">
    <name type="scientific">Microbacterium terricola</name>
    <dbReference type="NCBI Taxonomy" id="344163"/>
    <lineage>
        <taxon>Bacteria</taxon>
        <taxon>Bacillati</taxon>
        <taxon>Actinomycetota</taxon>
        <taxon>Actinomycetes</taxon>
        <taxon>Micrococcales</taxon>
        <taxon>Microbacteriaceae</taxon>
        <taxon>Microbacterium</taxon>
    </lineage>
</organism>
<sequence length="457" mass="48841">MTTDPYETRYHRAPCGLLTTTTEGIVVEANDTLLAWLGRTKSDVRGVSLASLLDPSSRIFLETRHSQVLLLQGRAEQVALTMVATDGTAIPILMNSAVVDTGETPLVHSAVFNATERLAYEQDLLRARRSAELSGQRLQIMHDISTAFGVSTSDVEVGDAVVRVAREAFAATAASVLLIDDDGVLQPVSGTNPLWGVVAPIPSIRATDREIVITADDADVTFPELAAGLRDARLEAMSVTPLSAEDRTIGLLVCFFGRTREFDRGFLELQQALGRQAAQTLVRVRLQRDLEHMARYDQLTGIANRSSITETLEASLDAAAQAGEPLTVIFVDVDDFKSVNDAFGHATGDEVLRTLAERFRDGVRTGDSVGRIGGDEFVAICPAADTVAATTIAQRILQLAREPIATAHGALELSISVGASVYSPDAGSPPTADALLNRADDAMYSSKAAGKDQALVR</sequence>
<dbReference type="InterPro" id="IPR000014">
    <property type="entry name" value="PAS"/>
</dbReference>
<dbReference type="InterPro" id="IPR052155">
    <property type="entry name" value="Biofilm_reg_signaling"/>
</dbReference>
<keyword evidence="3" id="KW-1185">Reference proteome</keyword>
<dbReference type="PANTHER" id="PTHR44757:SF2">
    <property type="entry name" value="BIOFILM ARCHITECTURE MAINTENANCE PROTEIN MBAA"/>
    <property type="match status" value="1"/>
</dbReference>
<reference evidence="2 3" key="1">
    <citation type="submission" date="2022-12" db="EMBL/GenBank/DDBJ databases">
        <title>Microbacterium terricola strain KV-448 chromosome, complete genome.</title>
        <authorList>
            <person name="Oshima T."/>
            <person name="Moriya T."/>
            <person name="Bessho Y."/>
        </authorList>
    </citation>
    <scope>NUCLEOTIDE SEQUENCE [LARGE SCALE GENOMIC DNA]</scope>
    <source>
        <strain evidence="2 3">KV-448</strain>
    </source>
</reference>
<dbReference type="CDD" id="cd01949">
    <property type="entry name" value="GGDEF"/>
    <property type="match status" value="1"/>
</dbReference>
<evidence type="ECO:0000313" key="2">
    <source>
        <dbReference type="EMBL" id="BDV29590.1"/>
    </source>
</evidence>
<dbReference type="Pfam" id="PF13426">
    <property type="entry name" value="PAS_9"/>
    <property type="match status" value="1"/>
</dbReference>
<dbReference type="RefSeq" id="WP_263796600.1">
    <property type="nucleotide sequence ID" value="NZ_AP027141.1"/>
</dbReference>